<reference evidence="6 7" key="1">
    <citation type="submission" date="2019-03" db="EMBL/GenBank/DDBJ databases">
        <title>Diversity of the mouse oral microbiome.</title>
        <authorList>
            <person name="Joseph S."/>
            <person name="Aduse-Opoku J."/>
            <person name="Curtis M."/>
            <person name="Wade W."/>
            <person name="Hashim A."/>
        </authorList>
    </citation>
    <scope>NUCLEOTIDE SEQUENCE [LARGE SCALE GENOMIC DNA]</scope>
    <source>
        <strain evidence="7">irhom_31</strain>
    </source>
</reference>
<sequence length="533" mass="56206">MQVEQGARFVARDFGWHHPGRATPAFSGLNFEIAPGQKVLLVGPSGAGKSTLLHAMAGLLVDEDDQTQLGQLTVNGQVPTEARGVCGLMQQDPESSVVLARVGDDVAFGPENLGVPREDIWDRVTWALDAVGLGSLPLDRSTSALSGGQKQRLGLAGILAMHPGALLLDEPTANLDPAGVLEVRDAVLAAAAASGATLVVIEHRVGIWAEHVDRVLVLDAQGGISFDGPSAQVLEQARDQLIAGGVWVPGYVPHLPRAGQVGADVRPGQGEGGSSLLLEAREVSLTRQLPTRRQRKERSRAIAAGQVPTLDLPTLASGINLTLSSGEHLALLGPNGAGKSTLALTLAGLIYPAAGQIYAHAALTAGLPARHRSSDPASWPAAELADRIGLVFQEPEQQFLAPTVRAELEFGPRHLARVRKEKIDEDRLAARTDELLTRLRLTDLADANPFTLSGGEKRRLSVATALATEPAILVLDEPTFGQDATTWAELVTLIKELLDRGLAVVSVTHDTDYVAALGGTRLILQKAEPTHGS</sequence>
<dbReference type="EMBL" id="SPQC01000003">
    <property type="protein sequence ID" value="TFU24023.1"/>
    <property type="molecule type" value="Genomic_DNA"/>
</dbReference>
<evidence type="ECO:0000313" key="7">
    <source>
        <dbReference type="Proteomes" id="UP000297951"/>
    </source>
</evidence>
<evidence type="ECO:0000256" key="3">
    <source>
        <dbReference type="ARBA" id="ARBA00022741"/>
    </source>
</evidence>
<dbReference type="GO" id="GO:0042626">
    <property type="term" value="F:ATPase-coupled transmembrane transporter activity"/>
    <property type="evidence" value="ECO:0007669"/>
    <property type="project" value="TreeGrafter"/>
</dbReference>
<dbReference type="InterPro" id="IPR050095">
    <property type="entry name" value="ECF_ABC_transporter_ATP-bd"/>
</dbReference>
<dbReference type="SMART" id="SM00382">
    <property type="entry name" value="AAA"/>
    <property type="match status" value="2"/>
</dbReference>
<proteinExistence type="inferred from homology"/>
<dbReference type="PANTHER" id="PTHR43553">
    <property type="entry name" value="HEAVY METAL TRANSPORTER"/>
    <property type="match status" value="1"/>
</dbReference>
<dbReference type="PROSITE" id="PS50893">
    <property type="entry name" value="ABC_TRANSPORTER_2"/>
    <property type="match status" value="2"/>
</dbReference>
<dbReference type="GO" id="GO:0005524">
    <property type="term" value="F:ATP binding"/>
    <property type="evidence" value="ECO:0007669"/>
    <property type="project" value="UniProtKB-KW"/>
</dbReference>
<dbReference type="Proteomes" id="UP000297951">
    <property type="component" value="Unassembled WGS sequence"/>
</dbReference>
<keyword evidence="4 6" id="KW-0067">ATP-binding</keyword>
<comment type="caution">
    <text evidence="6">The sequence shown here is derived from an EMBL/GenBank/DDBJ whole genome shotgun (WGS) entry which is preliminary data.</text>
</comment>
<dbReference type="AlphaFoldDB" id="A0A4Y9F7Y9"/>
<evidence type="ECO:0000256" key="4">
    <source>
        <dbReference type="ARBA" id="ARBA00022840"/>
    </source>
</evidence>
<evidence type="ECO:0000313" key="6">
    <source>
        <dbReference type="EMBL" id="TFU24023.1"/>
    </source>
</evidence>
<dbReference type="GO" id="GO:0043190">
    <property type="term" value="C:ATP-binding cassette (ABC) transporter complex"/>
    <property type="evidence" value="ECO:0007669"/>
    <property type="project" value="TreeGrafter"/>
</dbReference>
<evidence type="ECO:0000259" key="5">
    <source>
        <dbReference type="PROSITE" id="PS50893"/>
    </source>
</evidence>
<evidence type="ECO:0000256" key="2">
    <source>
        <dbReference type="ARBA" id="ARBA00022448"/>
    </source>
</evidence>
<gene>
    <name evidence="6" type="ORF">E4U03_01415</name>
</gene>
<dbReference type="Pfam" id="PF00005">
    <property type="entry name" value="ABC_tran"/>
    <property type="match status" value="2"/>
</dbReference>
<keyword evidence="3" id="KW-0547">Nucleotide-binding</keyword>
<dbReference type="PANTHER" id="PTHR43553:SF24">
    <property type="entry name" value="ENERGY-COUPLING FACTOR TRANSPORTER ATP-BINDING PROTEIN ECFA1"/>
    <property type="match status" value="1"/>
</dbReference>
<protein>
    <submittedName>
        <fullName evidence="6">ABC transporter ATP-binding protein</fullName>
    </submittedName>
</protein>
<dbReference type="InterPro" id="IPR017871">
    <property type="entry name" value="ABC_transporter-like_CS"/>
</dbReference>
<accession>A0A4Y9F7Y9</accession>
<dbReference type="SUPFAM" id="SSF52540">
    <property type="entry name" value="P-loop containing nucleoside triphosphate hydrolases"/>
    <property type="match status" value="2"/>
</dbReference>
<dbReference type="InterPro" id="IPR003593">
    <property type="entry name" value="AAA+_ATPase"/>
</dbReference>
<organism evidence="6 7">
    <name type="scientific">Rothia nasimurium</name>
    <dbReference type="NCBI Taxonomy" id="85336"/>
    <lineage>
        <taxon>Bacteria</taxon>
        <taxon>Bacillati</taxon>
        <taxon>Actinomycetota</taxon>
        <taxon>Actinomycetes</taxon>
        <taxon>Micrococcales</taxon>
        <taxon>Micrococcaceae</taxon>
        <taxon>Rothia</taxon>
    </lineage>
</organism>
<name>A0A4Y9F7Y9_9MICC</name>
<dbReference type="Gene3D" id="3.40.50.300">
    <property type="entry name" value="P-loop containing nucleotide triphosphate hydrolases"/>
    <property type="match status" value="2"/>
</dbReference>
<comment type="similarity">
    <text evidence="1">Belongs to the ABC transporter superfamily.</text>
</comment>
<dbReference type="InterPro" id="IPR015856">
    <property type="entry name" value="ABC_transpr_CbiO/EcfA_su"/>
</dbReference>
<feature type="domain" description="ABC transporter" evidence="5">
    <location>
        <begin position="1"/>
        <end position="246"/>
    </location>
</feature>
<dbReference type="OrthoDB" id="501320at2"/>
<evidence type="ECO:0000256" key="1">
    <source>
        <dbReference type="ARBA" id="ARBA00005417"/>
    </source>
</evidence>
<dbReference type="InterPro" id="IPR027417">
    <property type="entry name" value="P-loop_NTPase"/>
</dbReference>
<dbReference type="RefSeq" id="WP_135011214.1">
    <property type="nucleotide sequence ID" value="NZ_JADGLK010000003.1"/>
</dbReference>
<dbReference type="GO" id="GO:0016887">
    <property type="term" value="F:ATP hydrolysis activity"/>
    <property type="evidence" value="ECO:0007669"/>
    <property type="project" value="InterPro"/>
</dbReference>
<dbReference type="InterPro" id="IPR003439">
    <property type="entry name" value="ABC_transporter-like_ATP-bd"/>
</dbReference>
<feature type="domain" description="ABC transporter" evidence="5">
    <location>
        <begin position="297"/>
        <end position="533"/>
    </location>
</feature>
<dbReference type="PROSITE" id="PS00211">
    <property type="entry name" value="ABC_TRANSPORTER_1"/>
    <property type="match status" value="2"/>
</dbReference>
<keyword evidence="2" id="KW-0813">Transport</keyword>
<dbReference type="CDD" id="cd03225">
    <property type="entry name" value="ABC_cobalt_CbiO_domain1"/>
    <property type="match status" value="2"/>
</dbReference>